<accession>A0A7R6PMK3</accession>
<evidence type="ECO:0000256" key="1">
    <source>
        <dbReference type="SAM" id="Phobius"/>
    </source>
</evidence>
<sequence length="157" mass="17511">MKNINYIIATFFYCGYFPFAPGTFASLVAGLLGYFILLEANYLTLVAVFFIITIAGFLTSGIIENYENKEDPSIVVIDEASGILVSMLIVGFFYENYFLNFILSFVFFRFYDITKFFPVNKMEKIKGGSGIMLDDIVAGIMAGVSVLIIVFIAGKIK</sequence>
<keyword evidence="3" id="KW-0378">Hydrolase</keyword>
<dbReference type="GO" id="GO:0008962">
    <property type="term" value="F:phosphatidylglycerophosphatase activity"/>
    <property type="evidence" value="ECO:0007669"/>
    <property type="project" value="UniProtKB-EC"/>
</dbReference>
<dbReference type="AlphaFoldDB" id="A0A7R6PMK3"/>
<keyword evidence="1" id="KW-0812">Transmembrane</keyword>
<evidence type="ECO:0000313" key="3">
    <source>
        <dbReference type="EMBL" id="BBB31866.1"/>
    </source>
</evidence>
<dbReference type="InterPro" id="IPR036681">
    <property type="entry name" value="PgpA-like_sf"/>
</dbReference>
<dbReference type="KEGG" id="thyd:TTHT_0242"/>
<feature type="transmembrane region" description="Helical" evidence="1">
    <location>
        <begin position="132"/>
        <end position="154"/>
    </location>
</feature>
<dbReference type="Pfam" id="PF04608">
    <property type="entry name" value="PgpA"/>
    <property type="match status" value="1"/>
</dbReference>
<feature type="domain" description="YutG/PgpA" evidence="2">
    <location>
        <begin position="7"/>
        <end position="149"/>
    </location>
</feature>
<name>A0A7R6PMK3_9BACT</name>
<evidence type="ECO:0000313" key="4">
    <source>
        <dbReference type="Proteomes" id="UP000595564"/>
    </source>
</evidence>
<organism evidence="3 4">
    <name type="scientific">Thermotomaculum hydrothermale</name>
    <dbReference type="NCBI Taxonomy" id="981385"/>
    <lineage>
        <taxon>Bacteria</taxon>
        <taxon>Pseudomonadati</taxon>
        <taxon>Acidobacteriota</taxon>
        <taxon>Holophagae</taxon>
        <taxon>Thermotomaculales</taxon>
        <taxon>Thermotomaculaceae</taxon>
        <taxon>Thermotomaculum</taxon>
    </lineage>
</organism>
<feature type="transmembrane region" description="Helical" evidence="1">
    <location>
        <begin position="6"/>
        <end position="35"/>
    </location>
</feature>
<dbReference type="GO" id="GO:0006629">
    <property type="term" value="P:lipid metabolic process"/>
    <property type="evidence" value="ECO:0007669"/>
    <property type="project" value="InterPro"/>
</dbReference>
<keyword evidence="1" id="KW-0472">Membrane</keyword>
<dbReference type="PANTHER" id="PTHR36305">
    <property type="entry name" value="PHOSPHATIDYLGLYCEROPHOSPHATASE A"/>
    <property type="match status" value="1"/>
</dbReference>
<dbReference type="InterPro" id="IPR007686">
    <property type="entry name" value="YutG/PgpA"/>
</dbReference>
<dbReference type="EMBL" id="AP017470">
    <property type="protein sequence ID" value="BBB31866.1"/>
    <property type="molecule type" value="Genomic_DNA"/>
</dbReference>
<protein>
    <submittedName>
        <fullName evidence="3">Phosphatidylglycerophosphatase A</fullName>
        <ecNumber evidence="3">3.1.3.27</ecNumber>
    </submittedName>
</protein>
<dbReference type="CDD" id="cd06971">
    <property type="entry name" value="PgpA"/>
    <property type="match status" value="1"/>
</dbReference>
<reference evidence="3 4" key="1">
    <citation type="journal article" date="2012" name="Extremophiles">
        <title>Thermotomaculum hydrothermale gen. nov., sp. nov., a novel heterotrophic thermophile within the phylum Acidobacteria from a deep-sea hydrothermal vent chimney in the Southern Okinawa Trough.</title>
        <authorList>
            <person name="Izumi H."/>
            <person name="Nunoura T."/>
            <person name="Miyazaki M."/>
            <person name="Mino S."/>
            <person name="Toki T."/>
            <person name="Takai K."/>
            <person name="Sako Y."/>
            <person name="Sawabe T."/>
            <person name="Nakagawa S."/>
        </authorList>
    </citation>
    <scope>NUCLEOTIDE SEQUENCE [LARGE SCALE GENOMIC DNA]</scope>
    <source>
        <strain evidence="3 4">AC55</strain>
    </source>
</reference>
<feature type="transmembrane region" description="Helical" evidence="1">
    <location>
        <begin position="42"/>
        <end position="63"/>
    </location>
</feature>
<keyword evidence="4" id="KW-1185">Reference proteome</keyword>
<feature type="transmembrane region" description="Helical" evidence="1">
    <location>
        <begin position="83"/>
        <end position="111"/>
    </location>
</feature>
<keyword evidence="1" id="KW-1133">Transmembrane helix</keyword>
<dbReference type="SUPFAM" id="SSF101307">
    <property type="entry name" value="YutG-like"/>
    <property type="match status" value="1"/>
</dbReference>
<proteinExistence type="predicted"/>
<dbReference type="Proteomes" id="UP000595564">
    <property type="component" value="Chromosome"/>
</dbReference>
<dbReference type="InterPro" id="IPR026037">
    <property type="entry name" value="PgpA"/>
</dbReference>
<dbReference type="PIRSF" id="PIRSF006162">
    <property type="entry name" value="PgpA"/>
    <property type="match status" value="1"/>
</dbReference>
<dbReference type="RefSeq" id="WP_201328200.1">
    <property type="nucleotide sequence ID" value="NZ_AP017470.1"/>
</dbReference>
<evidence type="ECO:0000259" key="2">
    <source>
        <dbReference type="Pfam" id="PF04608"/>
    </source>
</evidence>
<gene>
    <name evidence="3" type="primary">pgpA</name>
    <name evidence="3" type="ORF">TTHT_0242</name>
</gene>
<dbReference type="PANTHER" id="PTHR36305:SF1">
    <property type="entry name" value="PHOSPHATIDYLGLYCEROPHOSPHATASE A"/>
    <property type="match status" value="1"/>
</dbReference>
<dbReference type="EC" id="3.1.3.27" evidence="3"/>